<sequence length="471" mass="53537">MLAFYGSNNSRCLLHITNKALELRDTNPTFSRTEDLGKVETLWRGQSDYPPSFYNLSDEGRNHLTLNLHPSPGGHVILALYTEAFWLDVVRRRFSLVRETNRPYFYREAYLPDATAQSHASNLLLLPNGDVLCAWFGGSMEGKPDISIYLSRLRSGEQSWSEATRMTHDNTRSEQNPVLFRTPTGDLWLLYTSQHAGNQDSAIVKHRISKDDGVTWGKEEVLFPDSGIFIRQPVIVLDDGAWVIPVFKCRVEPGERWLGNNDISCIRVSRDEGHTWTESIIPDSTGCVHMEIQRLKDRSYLGLFRSRWADHIYLATSPDGLSWSPPRATVLPNPNAGICFDVLPSGRVVVVYNHSSKLDATGRRQGLYDDIADGVDERRDQSSTQDGTESFWGAPRAPLCVAWSDDSGKTWERRVLEDGDGYCMTNNSEKKLNRELSYPSMVLDEGKIHIAYTFWRQRIKYVLLGDDFFST</sequence>
<keyword evidence="3" id="KW-1185">Reference proteome</keyword>
<feature type="domain" description="Sialidase" evidence="1">
    <location>
        <begin position="129"/>
        <end position="450"/>
    </location>
</feature>
<protein>
    <submittedName>
        <fullName evidence="2">BNR repeat-like domain-containing protein</fullName>
    </submittedName>
</protein>
<organism evidence="2 3">
    <name type="scientific">Aspergillus sergii</name>
    <dbReference type="NCBI Taxonomy" id="1034303"/>
    <lineage>
        <taxon>Eukaryota</taxon>
        <taxon>Fungi</taxon>
        <taxon>Dikarya</taxon>
        <taxon>Ascomycota</taxon>
        <taxon>Pezizomycotina</taxon>
        <taxon>Eurotiomycetes</taxon>
        <taxon>Eurotiomycetidae</taxon>
        <taxon>Eurotiales</taxon>
        <taxon>Aspergillaceae</taxon>
        <taxon>Aspergillus</taxon>
        <taxon>Aspergillus subgen. Circumdati</taxon>
    </lineage>
</organism>
<dbReference type="Pfam" id="PF13088">
    <property type="entry name" value="BNR_2"/>
    <property type="match status" value="1"/>
</dbReference>
<evidence type="ECO:0000259" key="1">
    <source>
        <dbReference type="Pfam" id="PF13088"/>
    </source>
</evidence>
<evidence type="ECO:0000313" key="2">
    <source>
        <dbReference type="EMBL" id="KAE8323522.1"/>
    </source>
</evidence>
<reference evidence="3" key="1">
    <citation type="submission" date="2019-04" db="EMBL/GenBank/DDBJ databases">
        <title>Friends and foes A comparative genomics studyof 23 Aspergillus species from section Flavi.</title>
        <authorList>
            <consortium name="DOE Joint Genome Institute"/>
            <person name="Kjaerbolling I."/>
            <person name="Vesth T."/>
            <person name="Frisvad J.C."/>
            <person name="Nybo J.L."/>
            <person name="Theobald S."/>
            <person name="Kildgaard S."/>
            <person name="Isbrandt T."/>
            <person name="Kuo A."/>
            <person name="Sato A."/>
            <person name="Lyhne E.K."/>
            <person name="Kogle M.E."/>
            <person name="Wiebenga A."/>
            <person name="Kun R.S."/>
            <person name="Lubbers R.J."/>
            <person name="Makela M.R."/>
            <person name="Barry K."/>
            <person name="Chovatia M."/>
            <person name="Clum A."/>
            <person name="Daum C."/>
            <person name="Haridas S."/>
            <person name="He G."/>
            <person name="LaButti K."/>
            <person name="Lipzen A."/>
            <person name="Mondo S."/>
            <person name="Riley R."/>
            <person name="Salamov A."/>
            <person name="Simmons B.A."/>
            <person name="Magnuson J.K."/>
            <person name="Henrissat B."/>
            <person name="Mortensen U.H."/>
            <person name="Larsen T.O."/>
            <person name="Devries R.P."/>
            <person name="Grigoriev I.V."/>
            <person name="Machida M."/>
            <person name="Baker S.E."/>
            <person name="Andersen M.R."/>
        </authorList>
    </citation>
    <scope>NUCLEOTIDE SEQUENCE [LARGE SCALE GENOMIC DNA]</scope>
    <source>
        <strain evidence="3">CBS 130017</strain>
    </source>
</reference>
<accession>A0A5N6WS93</accession>
<dbReference type="Gene3D" id="2.120.10.10">
    <property type="match status" value="1"/>
</dbReference>
<dbReference type="EMBL" id="ML741829">
    <property type="protein sequence ID" value="KAE8323522.1"/>
    <property type="molecule type" value="Genomic_DNA"/>
</dbReference>
<gene>
    <name evidence="2" type="ORF">BDV39DRAFT_195868</name>
</gene>
<dbReference type="InterPro" id="IPR011040">
    <property type="entry name" value="Sialidase"/>
</dbReference>
<dbReference type="SUPFAM" id="SSF50939">
    <property type="entry name" value="Sialidases"/>
    <property type="match status" value="1"/>
</dbReference>
<dbReference type="PANTHER" id="PTHR43752:SF2">
    <property type="entry name" value="BNR_ASP-BOX REPEAT FAMILY PROTEIN"/>
    <property type="match status" value="1"/>
</dbReference>
<dbReference type="AlphaFoldDB" id="A0A5N6WS93"/>
<dbReference type="PANTHER" id="PTHR43752">
    <property type="entry name" value="BNR/ASP-BOX REPEAT FAMILY PROTEIN"/>
    <property type="match status" value="1"/>
</dbReference>
<evidence type="ECO:0000313" key="3">
    <source>
        <dbReference type="Proteomes" id="UP000325945"/>
    </source>
</evidence>
<proteinExistence type="predicted"/>
<name>A0A5N6WS93_9EURO</name>
<dbReference type="Proteomes" id="UP000325945">
    <property type="component" value="Unassembled WGS sequence"/>
</dbReference>
<dbReference type="CDD" id="cd15482">
    <property type="entry name" value="Sialidase_non-viral"/>
    <property type="match status" value="1"/>
</dbReference>
<dbReference type="InterPro" id="IPR036278">
    <property type="entry name" value="Sialidase_sf"/>
</dbReference>